<dbReference type="PRINTS" id="PR01485">
    <property type="entry name" value="THROMBOPTN"/>
</dbReference>
<dbReference type="InterPro" id="IPR019767">
    <property type="entry name" value="EPO/TPO_CS"/>
</dbReference>
<keyword evidence="5" id="KW-0732">Signal</keyword>
<evidence type="ECO:0000256" key="1">
    <source>
        <dbReference type="ARBA" id="ARBA00004613"/>
    </source>
</evidence>
<dbReference type="Proteomes" id="UP000053872">
    <property type="component" value="Unassembled WGS sequence"/>
</dbReference>
<accession>A0A2I0LH60</accession>
<dbReference type="AlphaFoldDB" id="A0A2I0LH60"/>
<dbReference type="InParanoid" id="A0A2I0LH60"/>
<dbReference type="GO" id="GO:0008283">
    <property type="term" value="P:cell population proliferation"/>
    <property type="evidence" value="ECO:0007669"/>
    <property type="project" value="InterPro"/>
</dbReference>
<dbReference type="PANTHER" id="PTHR10560">
    <property type="entry name" value="THROMBOPOIETIN"/>
    <property type="match status" value="1"/>
</dbReference>
<dbReference type="GO" id="GO:1902035">
    <property type="term" value="P:positive regulation of hematopoietic stem cell proliferation"/>
    <property type="evidence" value="ECO:0007669"/>
    <property type="project" value="TreeGrafter"/>
</dbReference>
<reference evidence="8 9" key="1">
    <citation type="journal article" date="2013" name="Science">
        <title>Genomic diversity and evolution of the head crest in the rock pigeon.</title>
        <authorList>
            <person name="Shapiro M.D."/>
            <person name="Kronenberg Z."/>
            <person name="Li C."/>
            <person name="Domyan E.T."/>
            <person name="Pan H."/>
            <person name="Campbell M."/>
            <person name="Tan H."/>
            <person name="Huff C.D."/>
            <person name="Hu H."/>
            <person name="Vickrey A.I."/>
            <person name="Nielsen S.C."/>
            <person name="Stringham S.A."/>
            <person name="Hu H."/>
            <person name="Willerslev E."/>
            <person name="Gilbert M.T."/>
            <person name="Yandell M."/>
            <person name="Zhang G."/>
            <person name="Wang J."/>
        </authorList>
    </citation>
    <scope>NUCLEOTIDE SEQUENCE [LARGE SCALE GENOMIC DNA]</scope>
    <source>
        <tissue evidence="8">Blood</tissue>
    </source>
</reference>
<evidence type="ECO:0000256" key="3">
    <source>
        <dbReference type="ARBA" id="ARBA00022525"/>
    </source>
</evidence>
<keyword evidence="7" id="KW-0325">Glycoprotein</keyword>
<comment type="similarity">
    <text evidence="2">Belongs to the EPO/TPO family.</text>
</comment>
<gene>
    <name evidence="8" type="primary">THPO</name>
    <name evidence="8" type="ORF">A306_00015076</name>
</gene>
<dbReference type="GO" id="GO:0005125">
    <property type="term" value="F:cytokine activity"/>
    <property type="evidence" value="ECO:0007669"/>
    <property type="project" value="InterPro"/>
</dbReference>
<name>A0A2I0LH60_COLLI</name>
<dbReference type="Gene3D" id="1.20.1250.10">
    <property type="match status" value="1"/>
</dbReference>
<dbReference type="Pfam" id="PF00758">
    <property type="entry name" value="EPO_TPO"/>
    <property type="match status" value="1"/>
</dbReference>
<proteinExistence type="inferred from homology"/>
<dbReference type="GO" id="GO:0005179">
    <property type="term" value="F:hormone activity"/>
    <property type="evidence" value="ECO:0007669"/>
    <property type="project" value="UniProtKB-KW"/>
</dbReference>
<dbReference type="InterPro" id="IPR009079">
    <property type="entry name" value="4_helix_cytokine-like_core"/>
</dbReference>
<keyword evidence="3" id="KW-0964">Secreted</keyword>
<dbReference type="GO" id="GO:0038163">
    <property type="term" value="P:thrombopoietin-mediated signaling pathway"/>
    <property type="evidence" value="ECO:0007669"/>
    <property type="project" value="TreeGrafter"/>
</dbReference>
<comment type="caution">
    <text evidence="8">The sequence shown here is derived from an EMBL/GenBank/DDBJ whole genome shotgun (WGS) entry which is preliminary data.</text>
</comment>
<keyword evidence="4" id="KW-0372">Hormone</keyword>
<dbReference type="GO" id="GO:0070374">
    <property type="term" value="P:positive regulation of ERK1 and ERK2 cascade"/>
    <property type="evidence" value="ECO:0007669"/>
    <property type="project" value="TreeGrafter"/>
</dbReference>
<keyword evidence="9" id="KW-1185">Reference proteome</keyword>
<evidence type="ECO:0000256" key="6">
    <source>
        <dbReference type="ARBA" id="ARBA00023157"/>
    </source>
</evidence>
<evidence type="ECO:0000313" key="8">
    <source>
        <dbReference type="EMBL" id="PKK16776.1"/>
    </source>
</evidence>
<protein>
    <submittedName>
        <fullName evidence="8">Thrombopoietin</fullName>
    </submittedName>
</protein>
<comment type="subcellular location">
    <subcellularLocation>
        <location evidence="1">Secreted</location>
    </subcellularLocation>
</comment>
<sequence>MQGRSPQLSMELNSECVAKRGDGSEQDKALRWQQMACLHSQSIPSLGIPKMSPTGNPVSPGLLLLTSFLLHMEDGHASPTRLVCDNRLIQKYIGEAKDMEKRAGQCQVLHTLTCPVVLPLVDFSLQQWKSKSNETKRREILCDLALLVGAVAGAQGQVTQECGARQLGQLYQHANSFLLLLQTFSWEAGPWESSCSPRSMEQTHITSIFLTYRQLVQGKLRFFFHDLAKDLCQQGQEGVRDPQQGCTQGSQP</sequence>
<evidence type="ECO:0000256" key="5">
    <source>
        <dbReference type="ARBA" id="ARBA00022729"/>
    </source>
</evidence>
<dbReference type="PROSITE" id="PS00817">
    <property type="entry name" value="EPO_TPO"/>
    <property type="match status" value="1"/>
</dbReference>
<dbReference type="EMBL" id="AKCR02000842">
    <property type="protein sequence ID" value="PKK16776.1"/>
    <property type="molecule type" value="Genomic_DNA"/>
</dbReference>
<keyword evidence="6" id="KW-1015">Disulfide bond</keyword>
<organism evidence="8 9">
    <name type="scientific">Columba livia</name>
    <name type="common">Rock dove</name>
    <dbReference type="NCBI Taxonomy" id="8932"/>
    <lineage>
        <taxon>Eukaryota</taxon>
        <taxon>Metazoa</taxon>
        <taxon>Chordata</taxon>
        <taxon>Craniata</taxon>
        <taxon>Vertebrata</taxon>
        <taxon>Euteleostomi</taxon>
        <taxon>Archelosauria</taxon>
        <taxon>Archosauria</taxon>
        <taxon>Dinosauria</taxon>
        <taxon>Saurischia</taxon>
        <taxon>Theropoda</taxon>
        <taxon>Coelurosauria</taxon>
        <taxon>Aves</taxon>
        <taxon>Neognathae</taxon>
        <taxon>Neoaves</taxon>
        <taxon>Columbimorphae</taxon>
        <taxon>Columbiformes</taxon>
        <taxon>Columbidae</taxon>
        <taxon>Columba</taxon>
    </lineage>
</organism>
<evidence type="ECO:0000256" key="2">
    <source>
        <dbReference type="ARBA" id="ARBA00005782"/>
    </source>
</evidence>
<dbReference type="InterPro" id="IPR001323">
    <property type="entry name" value="EPO_TPO"/>
</dbReference>
<dbReference type="PANTHER" id="PTHR10560:SF0">
    <property type="entry name" value="THROMBOPOIETIN"/>
    <property type="match status" value="1"/>
</dbReference>
<dbReference type="STRING" id="8932.A0A2I0LH60"/>
<dbReference type="SUPFAM" id="SSF47266">
    <property type="entry name" value="4-helical cytokines"/>
    <property type="match status" value="1"/>
</dbReference>
<evidence type="ECO:0000313" key="9">
    <source>
        <dbReference type="Proteomes" id="UP000053872"/>
    </source>
</evidence>
<dbReference type="GO" id="GO:0005576">
    <property type="term" value="C:extracellular region"/>
    <property type="evidence" value="ECO:0007669"/>
    <property type="project" value="UniProtKB-SubCell"/>
</dbReference>
<dbReference type="InterPro" id="IPR003978">
    <property type="entry name" value="Thrombopoietin"/>
</dbReference>
<evidence type="ECO:0000256" key="7">
    <source>
        <dbReference type="ARBA" id="ARBA00023180"/>
    </source>
</evidence>
<evidence type="ECO:0000256" key="4">
    <source>
        <dbReference type="ARBA" id="ARBA00022702"/>
    </source>
</evidence>